<keyword evidence="6" id="KW-0479">Metal-binding</keyword>
<dbReference type="PRINTS" id="PR01050">
    <property type="entry name" value="PYRUVTKNASE"/>
</dbReference>
<dbReference type="NCBIfam" id="NF004491">
    <property type="entry name" value="PRK05826.1"/>
    <property type="match status" value="1"/>
</dbReference>
<evidence type="ECO:0000256" key="8">
    <source>
        <dbReference type="ARBA" id="ARBA00022777"/>
    </source>
</evidence>
<evidence type="ECO:0000256" key="9">
    <source>
        <dbReference type="ARBA" id="ARBA00022840"/>
    </source>
</evidence>
<gene>
    <name evidence="17" type="primary">pyk</name>
    <name evidence="17" type="ORF">GOZ95_26195</name>
</gene>
<protein>
    <recommendedName>
        <fullName evidence="4 13">Pyruvate kinase</fullName>
        <ecNumber evidence="4 13">2.7.1.40</ecNumber>
    </recommendedName>
</protein>
<evidence type="ECO:0000256" key="1">
    <source>
        <dbReference type="ARBA" id="ARBA00001958"/>
    </source>
</evidence>
<keyword evidence="8 14" id="KW-0418">Kinase</keyword>
<dbReference type="SUPFAM" id="SSF52935">
    <property type="entry name" value="PK C-terminal domain-like"/>
    <property type="match status" value="1"/>
</dbReference>
<dbReference type="Proteomes" id="UP000436692">
    <property type="component" value="Unassembled WGS sequence"/>
</dbReference>
<feature type="domain" description="Pyruvate kinase C-terminal" evidence="16">
    <location>
        <begin position="358"/>
        <end position="470"/>
    </location>
</feature>
<evidence type="ECO:0000256" key="13">
    <source>
        <dbReference type="NCBIfam" id="TIGR01064"/>
    </source>
</evidence>
<dbReference type="Gene3D" id="3.20.20.60">
    <property type="entry name" value="Phosphoenolpyruvate-binding domains"/>
    <property type="match status" value="1"/>
</dbReference>
<dbReference type="RefSeq" id="WP_156551560.1">
    <property type="nucleotide sequence ID" value="NZ_JABAEJ010000023.1"/>
</dbReference>
<evidence type="ECO:0000256" key="14">
    <source>
        <dbReference type="RuleBase" id="RU000504"/>
    </source>
</evidence>
<dbReference type="InterPro" id="IPR036918">
    <property type="entry name" value="Pyrv_Knase_C_sf"/>
</dbReference>
<dbReference type="GO" id="GO:0030955">
    <property type="term" value="F:potassium ion binding"/>
    <property type="evidence" value="ECO:0007669"/>
    <property type="project" value="UniProtKB-UniRule"/>
</dbReference>
<dbReference type="AlphaFoldDB" id="A0AAE5AXW0"/>
<comment type="caution">
    <text evidence="17">The sequence shown here is derived from an EMBL/GenBank/DDBJ whole genome shotgun (WGS) entry which is preliminary data.</text>
</comment>
<name>A0AAE5AXW0_AGRVI</name>
<evidence type="ECO:0000256" key="7">
    <source>
        <dbReference type="ARBA" id="ARBA00022741"/>
    </source>
</evidence>
<keyword evidence="11 14" id="KW-0324">Glycolysis</keyword>
<dbReference type="InterPro" id="IPR018209">
    <property type="entry name" value="Pyrv_Knase_AS"/>
</dbReference>
<dbReference type="SUPFAM" id="SSF51621">
    <property type="entry name" value="Phosphoenolpyruvate/pyruvate domain"/>
    <property type="match status" value="1"/>
</dbReference>
<keyword evidence="5 14" id="KW-0808">Transferase</keyword>
<dbReference type="Pfam" id="PF00224">
    <property type="entry name" value="PK"/>
    <property type="match status" value="1"/>
</dbReference>
<dbReference type="InterPro" id="IPR011037">
    <property type="entry name" value="Pyrv_Knase-like_insert_dom_sf"/>
</dbReference>
<dbReference type="Gene3D" id="3.40.1380.20">
    <property type="entry name" value="Pyruvate kinase, C-terminal domain"/>
    <property type="match status" value="1"/>
</dbReference>
<accession>A0AAE5AXW0</accession>
<dbReference type="NCBIfam" id="TIGR01064">
    <property type="entry name" value="pyruv_kin"/>
    <property type="match status" value="1"/>
</dbReference>
<dbReference type="PROSITE" id="PS00110">
    <property type="entry name" value="PYRUVATE_KINASE"/>
    <property type="match status" value="1"/>
</dbReference>
<evidence type="ECO:0000259" key="16">
    <source>
        <dbReference type="Pfam" id="PF02887"/>
    </source>
</evidence>
<dbReference type="InterPro" id="IPR015793">
    <property type="entry name" value="Pyrv_Knase_brl"/>
</dbReference>
<dbReference type="GO" id="GO:0000287">
    <property type="term" value="F:magnesium ion binding"/>
    <property type="evidence" value="ECO:0007669"/>
    <property type="project" value="UniProtKB-UniRule"/>
</dbReference>
<keyword evidence="9" id="KW-0067">ATP-binding</keyword>
<dbReference type="InterPro" id="IPR040442">
    <property type="entry name" value="Pyrv_kinase-like_dom_sf"/>
</dbReference>
<dbReference type="PANTHER" id="PTHR11817">
    <property type="entry name" value="PYRUVATE KINASE"/>
    <property type="match status" value="1"/>
</dbReference>
<dbReference type="EC" id="2.7.1.40" evidence="4 13"/>
<comment type="similarity">
    <text evidence="3 14">Belongs to the pyruvate kinase family.</text>
</comment>
<dbReference type="GO" id="GO:0016301">
    <property type="term" value="F:kinase activity"/>
    <property type="evidence" value="ECO:0007669"/>
    <property type="project" value="UniProtKB-KW"/>
</dbReference>
<evidence type="ECO:0000259" key="15">
    <source>
        <dbReference type="Pfam" id="PF00224"/>
    </source>
</evidence>
<evidence type="ECO:0000313" key="18">
    <source>
        <dbReference type="Proteomes" id="UP000436692"/>
    </source>
</evidence>
<evidence type="ECO:0000256" key="5">
    <source>
        <dbReference type="ARBA" id="ARBA00022679"/>
    </source>
</evidence>
<evidence type="ECO:0000256" key="4">
    <source>
        <dbReference type="ARBA" id="ARBA00012142"/>
    </source>
</evidence>
<evidence type="ECO:0000256" key="3">
    <source>
        <dbReference type="ARBA" id="ARBA00008663"/>
    </source>
</evidence>
<comment type="catalytic activity">
    <reaction evidence="14">
        <text>pyruvate + ATP = phosphoenolpyruvate + ADP + H(+)</text>
        <dbReference type="Rhea" id="RHEA:18157"/>
        <dbReference type="ChEBI" id="CHEBI:15361"/>
        <dbReference type="ChEBI" id="CHEBI:15378"/>
        <dbReference type="ChEBI" id="CHEBI:30616"/>
        <dbReference type="ChEBI" id="CHEBI:58702"/>
        <dbReference type="ChEBI" id="CHEBI:456216"/>
        <dbReference type="EC" id="2.7.1.40"/>
    </reaction>
</comment>
<reference evidence="17 18" key="1">
    <citation type="submission" date="2019-12" db="EMBL/GenBank/DDBJ databases">
        <title>Whole-genome sequencing of Allorhizobium vitis.</title>
        <authorList>
            <person name="Gan H.M."/>
            <person name="Szegedi E."/>
            <person name="Burr T."/>
            <person name="Savka M.A."/>
        </authorList>
    </citation>
    <scope>NUCLEOTIDE SEQUENCE [LARGE SCALE GENOMIC DNA]</scope>
    <source>
        <strain evidence="17 18">CG989</strain>
    </source>
</reference>
<organism evidence="17 18">
    <name type="scientific">Agrobacterium vitis</name>
    <name type="common">Rhizobium vitis</name>
    <dbReference type="NCBI Taxonomy" id="373"/>
    <lineage>
        <taxon>Bacteria</taxon>
        <taxon>Pseudomonadati</taxon>
        <taxon>Pseudomonadota</taxon>
        <taxon>Alphaproteobacteria</taxon>
        <taxon>Hyphomicrobiales</taxon>
        <taxon>Rhizobiaceae</taxon>
        <taxon>Rhizobium/Agrobacterium group</taxon>
        <taxon>Agrobacterium</taxon>
    </lineage>
</organism>
<keyword evidence="7" id="KW-0547">Nucleotide-binding</keyword>
<keyword evidence="12 17" id="KW-0670">Pyruvate</keyword>
<dbReference type="Gene3D" id="2.40.33.10">
    <property type="entry name" value="PK beta-barrel domain-like"/>
    <property type="match status" value="1"/>
</dbReference>
<evidence type="ECO:0000256" key="12">
    <source>
        <dbReference type="ARBA" id="ARBA00023317"/>
    </source>
</evidence>
<dbReference type="SUPFAM" id="SSF50800">
    <property type="entry name" value="PK beta-barrel domain-like"/>
    <property type="match status" value="1"/>
</dbReference>
<evidence type="ECO:0000256" key="2">
    <source>
        <dbReference type="ARBA" id="ARBA00004997"/>
    </source>
</evidence>
<dbReference type="InterPro" id="IPR015795">
    <property type="entry name" value="Pyrv_Knase_C"/>
</dbReference>
<dbReference type="InterPro" id="IPR015806">
    <property type="entry name" value="Pyrv_Knase_insert_dom_sf"/>
</dbReference>
<keyword evidence="10 14" id="KW-0460">Magnesium</keyword>
<dbReference type="InterPro" id="IPR001697">
    <property type="entry name" value="Pyr_Knase"/>
</dbReference>
<evidence type="ECO:0000256" key="11">
    <source>
        <dbReference type="ARBA" id="ARBA00023152"/>
    </source>
</evidence>
<dbReference type="FunFam" id="2.40.33.10:FF:000001">
    <property type="entry name" value="Pyruvate kinase"/>
    <property type="match status" value="1"/>
</dbReference>
<dbReference type="InterPro" id="IPR015813">
    <property type="entry name" value="Pyrv/PenolPyrv_kinase-like_dom"/>
</dbReference>
<dbReference type="NCBIfam" id="NF004978">
    <property type="entry name" value="PRK06354.1"/>
    <property type="match status" value="1"/>
</dbReference>
<feature type="domain" description="Pyruvate kinase barrel" evidence="15">
    <location>
        <begin position="7"/>
        <end position="325"/>
    </location>
</feature>
<dbReference type="GO" id="GO:0005524">
    <property type="term" value="F:ATP binding"/>
    <property type="evidence" value="ECO:0007669"/>
    <property type="project" value="UniProtKB-KW"/>
</dbReference>
<evidence type="ECO:0000256" key="10">
    <source>
        <dbReference type="ARBA" id="ARBA00022842"/>
    </source>
</evidence>
<dbReference type="Pfam" id="PF02887">
    <property type="entry name" value="PK_C"/>
    <property type="match status" value="1"/>
</dbReference>
<dbReference type="GO" id="GO:0004743">
    <property type="term" value="F:pyruvate kinase activity"/>
    <property type="evidence" value="ECO:0007669"/>
    <property type="project" value="UniProtKB-UniRule"/>
</dbReference>
<comment type="pathway">
    <text evidence="2 14">Carbohydrate degradation; glycolysis; pyruvate from D-glyceraldehyde 3-phosphate: step 5/5.</text>
</comment>
<comment type="cofactor">
    <cofactor evidence="1">
        <name>K(+)</name>
        <dbReference type="ChEBI" id="CHEBI:29103"/>
    </cofactor>
</comment>
<dbReference type="EMBL" id="WPHM01000024">
    <property type="protein sequence ID" value="MUZ60923.1"/>
    <property type="molecule type" value="Genomic_DNA"/>
</dbReference>
<proteinExistence type="inferred from homology"/>
<evidence type="ECO:0000313" key="17">
    <source>
        <dbReference type="EMBL" id="MUZ60923.1"/>
    </source>
</evidence>
<evidence type="ECO:0000256" key="6">
    <source>
        <dbReference type="ARBA" id="ARBA00022723"/>
    </source>
</evidence>
<sequence length="474" mass="50622">MILRTNRRAKIVATVGPACSSPSMLKAMFLAGVDTFRLNFSHGSKDDHAAVYRNIRSLDRELGTSIGILQDLQGPKIRIGVLQKGRLDLHKGTDIRFLCGTQPGAGVLDIPLPHREIFAAVKPGDYLLIDDGRVRVRVTGVGPDVIDAVVVVSGVISDRKGVNLPGSVLDISPLTPKDRKDLEFGLELGVDWVALSFVQTARDMIEARSLVSDRAGLIAKIEKPSALDEIDEIVRLSDAVMVARGDLGVEIPPEDVPGRQKELIRACRMAAKPVIVATQMLDSMVNSPTPTRAEASDVAGAIYDGADAVMLSAESATGAFPVETVEMMSRIIEKTEKHKLYRPILAATEPKIRQTPPHAVASAAAEVAISLNAPAIVAFTVSGTTAARISRARPPLPILALTPSDKTAHQLGIMWGVVTIVSSNDDTYELSVERAKQAALETRLAAAGEHIVVVTGFPFATPGSTNNLRVTEVV</sequence>